<dbReference type="InterPro" id="IPR036249">
    <property type="entry name" value="Thioredoxin-like_sf"/>
</dbReference>
<keyword evidence="5 9" id="KW-0408">Iron</keyword>
<dbReference type="GO" id="GO:0022890">
    <property type="term" value="F:inorganic cation transmembrane transporter activity"/>
    <property type="evidence" value="ECO:0007669"/>
    <property type="project" value="UniProtKB-ARBA"/>
</dbReference>
<comment type="cofactor">
    <cofactor evidence="9">
        <name>[2Fe-2S] cluster</name>
        <dbReference type="ChEBI" id="CHEBI:190135"/>
    </cofactor>
    <text evidence="9">Binds 1 [2Fe-2S] cluster.</text>
</comment>
<feature type="binding site" evidence="9">
    <location>
        <position position="129"/>
    </location>
    <ligand>
        <name>[2Fe-2S] cluster</name>
        <dbReference type="ChEBI" id="CHEBI:190135"/>
    </ligand>
</feature>
<dbReference type="Proteomes" id="UP000440224">
    <property type="component" value="Unassembled WGS sequence"/>
</dbReference>
<dbReference type="GO" id="GO:0031090">
    <property type="term" value="C:organelle membrane"/>
    <property type="evidence" value="ECO:0007669"/>
    <property type="project" value="UniProtKB-ARBA"/>
</dbReference>
<dbReference type="NCBIfam" id="TIGR01958">
    <property type="entry name" value="nuoE_fam"/>
    <property type="match status" value="1"/>
</dbReference>
<keyword evidence="10" id="KW-0560">Oxidoreductase</keyword>
<dbReference type="SUPFAM" id="SSF52833">
    <property type="entry name" value="Thioredoxin-like"/>
    <property type="match status" value="1"/>
</dbReference>
<dbReference type="RefSeq" id="WP_153817806.1">
    <property type="nucleotide sequence ID" value="NZ_WJIE01000001.1"/>
</dbReference>
<keyword evidence="2 9" id="KW-0001">2Fe-2S</keyword>
<feature type="binding site" evidence="9">
    <location>
        <position position="84"/>
    </location>
    <ligand>
        <name>[2Fe-2S] cluster</name>
        <dbReference type="ChEBI" id="CHEBI:190135"/>
    </ligand>
</feature>
<keyword evidence="11" id="KW-1185">Reference proteome</keyword>
<evidence type="ECO:0000256" key="1">
    <source>
        <dbReference type="ARBA" id="ARBA00010643"/>
    </source>
</evidence>
<dbReference type="EC" id="1.6.5.11" evidence="10"/>
<organism evidence="10 11">
    <name type="scientific">Polyangium spumosum</name>
    <dbReference type="NCBI Taxonomy" id="889282"/>
    <lineage>
        <taxon>Bacteria</taxon>
        <taxon>Pseudomonadati</taxon>
        <taxon>Myxococcota</taxon>
        <taxon>Polyangia</taxon>
        <taxon>Polyangiales</taxon>
        <taxon>Polyangiaceae</taxon>
        <taxon>Polyangium</taxon>
    </lineage>
</organism>
<gene>
    <name evidence="10" type="primary">nuoE</name>
    <name evidence="10" type="ORF">GF068_03325</name>
</gene>
<comment type="cofactor">
    <cofactor evidence="8">
        <name>[2Fe-2S] cluster</name>
        <dbReference type="ChEBI" id="CHEBI:190135"/>
    </cofactor>
</comment>
<dbReference type="GO" id="GO:0046872">
    <property type="term" value="F:metal ion binding"/>
    <property type="evidence" value="ECO:0007669"/>
    <property type="project" value="UniProtKB-KW"/>
</dbReference>
<dbReference type="OrthoDB" id="9807941at2"/>
<dbReference type="InterPro" id="IPR002023">
    <property type="entry name" value="NuoE-like"/>
</dbReference>
<dbReference type="Gene3D" id="3.40.30.10">
    <property type="entry name" value="Glutaredoxin"/>
    <property type="match status" value="1"/>
</dbReference>
<feature type="binding site" evidence="9">
    <location>
        <position position="89"/>
    </location>
    <ligand>
        <name>[2Fe-2S] cluster</name>
        <dbReference type="ChEBI" id="CHEBI:190135"/>
    </ligand>
</feature>
<comment type="caution">
    <text evidence="10">The sequence shown here is derived from an EMBL/GenBank/DDBJ whole genome shotgun (WGS) entry which is preliminary data.</text>
</comment>
<dbReference type="PROSITE" id="PS01099">
    <property type="entry name" value="COMPLEX1_24K"/>
    <property type="match status" value="1"/>
</dbReference>
<evidence type="ECO:0000313" key="11">
    <source>
        <dbReference type="Proteomes" id="UP000440224"/>
    </source>
</evidence>
<dbReference type="GO" id="GO:0098662">
    <property type="term" value="P:inorganic cation transmembrane transport"/>
    <property type="evidence" value="ECO:0007669"/>
    <property type="project" value="UniProtKB-ARBA"/>
</dbReference>
<evidence type="ECO:0000256" key="9">
    <source>
        <dbReference type="PIRSR" id="PIRSR000216-1"/>
    </source>
</evidence>
<dbReference type="PIRSF" id="PIRSF000216">
    <property type="entry name" value="NADH_DH_24kDa"/>
    <property type="match status" value="1"/>
</dbReference>
<dbReference type="PANTHER" id="PTHR10371">
    <property type="entry name" value="NADH DEHYDROGENASE UBIQUINONE FLAVOPROTEIN 2, MITOCHONDRIAL"/>
    <property type="match status" value="1"/>
</dbReference>
<dbReference type="FunFam" id="1.10.10.1590:FF:000001">
    <property type="entry name" value="NADH-quinone oxidoreductase subunit E"/>
    <property type="match status" value="1"/>
</dbReference>
<dbReference type="FunFam" id="3.40.30.10:FF:000022">
    <property type="entry name" value="NADH dehydrogenase flavoprotein 2, mitochondrial"/>
    <property type="match status" value="1"/>
</dbReference>
<keyword evidence="6 9" id="KW-0411">Iron-sulfur</keyword>
<evidence type="ECO:0000256" key="8">
    <source>
        <dbReference type="ARBA" id="ARBA00034078"/>
    </source>
</evidence>
<keyword evidence="4" id="KW-1278">Translocase</keyword>
<evidence type="ECO:0000256" key="2">
    <source>
        <dbReference type="ARBA" id="ARBA00022714"/>
    </source>
</evidence>
<evidence type="ECO:0000313" key="10">
    <source>
        <dbReference type="EMBL" id="MRG90955.1"/>
    </source>
</evidence>
<dbReference type="GO" id="GO:0051537">
    <property type="term" value="F:2 iron, 2 sulfur cluster binding"/>
    <property type="evidence" value="ECO:0007669"/>
    <property type="project" value="UniProtKB-KW"/>
</dbReference>
<dbReference type="NCBIfam" id="NF005722">
    <property type="entry name" value="PRK07539.1-2"/>
    <property type="match status" value="1"/>
</dbReference>
<evidence type="ECO:0000256" key="7">
    <source>
        <dbReference type="ARBA" id="ARBA00023027"/>
    </source>
</evidence>
<sequence length="159" mass="17960">MTKFALSPDREKHVEEILSRYPNRQAACIPVLHVCQEQNGWISDEVVEWVAARLDLSAAHVKGVVTFYTLFNKEPVGKHQVWVCRTLSCALRGADEILHHCEKRLGIHVGETTKDGKVTLRTAECLASCGTAPMIQVDKDYYENLTTAEVDRILDRLIK</sequence>
<dbReference type="AlphaFoldDB" id="A0A6N7PLH8"/>
<evidence type="ECO:0000256" key="4">
    <source>
        <dbReference type="ARBA" id="ARBA00022967"/>
    </source>
</evidence>
<comment type="similarity">
    <text evidence="1">Belongs to the complex I 24 kDa subunit family.</text>
</comment>
<dbReference type="GO" id="GO:0022804">
    <property type="term" value="F:active transmembrane transporter activity"/>
    <property type="evidence" value="ECO:0007669"/>
    <property type="project" value="UniProtKB-ARBA"/>
</dbReference>
<name>A0A6N7PLH8_9BACT</name>
<dbReference type="GO" id="GO:0008324">
    <property type="term" value="F:monoatomic cation transmembrane transporter activity"/>
    <property type="evidence" value="ECO:0007669"/>
    <property type="project" value="UniProtKB-ARBA"/>
</dbReference>
<keyword evidence="3 9" id="KW-0479">Metal-binding</keyword>
<dbReference type="GO" id="GO:0031967">
    <property type="term" value="C:organelle envelope"/>
    <property type="evidence" value="ECO:0007669"/>
    <property type="project" value="UniProtKB-ARBA"/>
</dbReference>
<dbReference type="GO" id="GO:0098796">
    <property type="term" value="C:membrane protein complex"/>
    <property type="evidence" value="ECO:0007669"/>
    <property type="project" value="UniProtKB-ARBA"/>
</dbReference>
<protein>
    <submittedName>
        <fullName evidence="10">NADH-quinone oxidoreductase subunit NuoE</fullName>
        <ecNumber evidence="10">1.6.5.11</ecNumber>
    </submittedName>
</protein>
<dbReference type="PANTHER" id="PTHR10371:SF3">
    <property type="entry name" value="NADH DEHYDROGENASE [UBIQUINONE] FLAVOPROTEIN 2, MITOCHONDRIAL"/>
    <property type="match status" value="1"/>
</dbReference>
<dbReference type="CDD" id="cd03064">
    <property type="entry name" value="TRX_Fd_NuoE"/>
    <property type="match status" value="1"/>
</dbReference>
<accession>A0A6N7PLH8</accession>
<reference evidence="10 11" key="1">
    <citation type="submission" date="2019-10" db="EMBL/GenBank/DDBJ databases">
        <title>A soil myxobacterium in the family Polyangiaceae.</title>
        <authorList>
            <person name="Li Y."/>
            <person name="Wang J."/>
        </authorList>
    </citation>
    <scope>NUCLEOTIDE SEQUENCE [LARGE SCALE GENOMIC DNA]</scope>
    <source>
        <strain evidence="10 11">DSM 14734</strain>
    </source>
</reference>
<evidence type="ECO:0000256" key="5">
    <source>
        <dbReference type="ARBA" id="ARBA00023004"/>
    </source>
</evidence>
<dbReference type="InterPro" id="IPR041921">
    <property type="entry name" value="NuoE_N"/>
</dbReference>
<dbReference type="Gene3D" id="1.10.10.1590">
    <property type="entry name" value="NADH-quinone oxidoreductase subunit E"/>
    <property type="match status" value="1"/>
</dbReference>
<dbReference type="GO" id="GO:1902494">
    <property type="term" value="C:catalytic complex"/>
    <property type="evidence" value="ECO:0007669"/>
    <property type="project" value="UniProtKB-ARBA"/>
</dbReference>
<evidence type="ECO:0000256" key="6">
    <source>
        <dbReference type="ARBA" id="ARBA00023014"/>
    </source>
</evidence>
<evidence type="ECO:0000256" key="3">
    <source>
        <dbReference type="ARBA" id="ARBA00022723"/>
    </source>
</evidence>
<dbReference type="InterPro" id="IPR042128">
    <property type="entry name" value="NuoE_dom"/>
</dbReference>
<keyword evidence="7" id="KW-0520">NAD</keyword>
<dbReference type="Pfam" id="PF01257">
    <property type="entry name" value="2Fe-2S_thioredx"/>
    <property type="match status" value="1"/>
</dbReference>
<feature type="binding site" evidence="9">
    <location>
        <position position="125"/>
    </location>
    <ligand>
        <name>[2Fe-2S] cluster</name>
        <dbReference type="ChEBI" id="CHEBI:190135"/>
    </ligand>
</feature>
<dbReference type="GO" id="GO:0003954">
    <property type="term" value="F:NADH dehydrogenase activity"/>
    <property type="evidence" value="ECO:0007669"/>
    <property type="project" value="TreeGrafter"/>
</dbReference>
<dbReference type="EMBL" id="WJIE01000001">
    <property type="protein sequence ID" value="MRG90955.1"/>
    <property type="molecule type" value="Genomic_DNA"/>
</dbReference>
<proteinExistence type="inferred from homology"/>